<dbReference type="AlphaFoldDB" id="A0AAW0P8Z3"/>
<evidence type="ECO:0000313" key="4">
    <source>
        <dbReference type="Proteomes" id="UP001460270"/>
    </source>
</evidence>
<organism evidence="3 4">
    <name type="scientific">Mugilogobius chulae</name>
    <name type="common">yellowstripe goby</name>
    <dbReference type="NCBI Taxonomy" id="88201"/>
    <lineage>
        <taxon>Eukaryota</taxon>
        <taxon>Metazoa</taxon>
        <taxon>Chordata</taxon>
        <taxon>Craniata</taxon>
        <taxon>Vertebrata</taxon>
        <taxon>Euteleostomi</taxon>
        <taxon>Actinopterygii</taxon>
        <taxon>Neopterygii</taxon>
        <taxon>Teleostei</taxon>
        <taxon>Neoteleostei</taxon>
        <taxon>Acanthomorphata</taxon>
        <taxon>Gobiaria</taxon>
        <taxon>Gobiiformes</taxon>
        <taxon>Gobioidei</taxon>
        <taxon>Gobiidae</taxon>
        <taxon>Gobionellinae</taxon>
        <taxon>Mugilogobius</taxon>
    </lineage>
</organism>
<feature type="region of interest" description="Disordered" evidence="2">
    <location>
        <begin position="540"/>
        <end position="568"/>
    </location>
</feature>
<feature type="region of interest" description="Disordered" evidence="2">
    <location>
        <begin position="376"/>
        <end position="462"/>
    </location>
</feature>
<feature type="compositionally biased region" description="Basic and acidic residues" evidence="2">
    <location>
        <begin position="105"/>
        <end position="124"/>
    </location>
</feature>
<protein>
    <submittedName>
        <fullName evidence="3">Uncharacterized protein</fullName>
    </submittedName>
</protein>
<evidence type="ECO:0000313" key="3">
    <source>
        <dbReference type="EMBL" id="KAK7912862.1"/>
    </source>
</evidence>
<feature type="compositionally biased region" description="Polar residues" evidence="2">
    <location>
        <begin position="66"/>
        <end position="90"/>
    </location>
</feature>
<comment type="caution">
    <text evidence="3">The sequence shown here is derived from an EMBL/GenBank/DDBJ whole genome shotgun (WGS) entry which is preliminary data.</text>
</comment>
<feature type="compositionally biased region" description="Low complexity" evidence="2">
    <location>
        <begin position="431"/>
        <end position="456"/>
    </location>
</feature>
<sequence length="568" mass="62402">MLSWVVKVVPQPPDLPKNSEGKEEAAAAPPAAPPEKKVTFKDEAPNAGKDATAAEESRPGTAVLSWISNAMPQPVNANNSANKQEESPPTSKGMIAWISQGLEKVVPHPELKNKESPPAEKPVEVRPATAPAAPVSVEAKTTPRKKLKTTQVGHWKVVPQPEHLKAKAESSAKNEAPPAPKVEAPQPPPAPKPAADETVVGWIVNGLGRMLPQPVLKSDLLRFLNVSKKGTVHRHLQQSFVSQSGIASEQSQMSPGHRTVAQLLPTTPAAVLKYYFRSKIIVTEMHHILKYNMLVLKLDIFRSESEDAEAQTEPLNPLKESIKKETEEAVLAQMEERLQVERLAAARAAEELALRAAQEAVRQLELEQEAKIIIDSLHEPPEHLPNIQEEENEDDPDRSTDDKTAETTDQKEPEQQPITEKQEQESKPITQQPEPQAAEAPPTNTDQEQAATTEETGCGTPAICSPIRTFMLRFPLAAEYLESCKKLMHDNYLTPPKLSLPSPPPELALLTQELAELPKQAQQYCLGLINKIKSLNTYFQTEPSQNGDENQAKTESQPAEQTTQTAQK</sequence>
<dbReference type="Proteomes" id="UP001460270">
    <property type="component" value="Unassembled WGS sequence"/>
</dbReference>
<gene>
    <name evidence="3" type="ORF">WMY93_013073</name>
</gene>
<feature type="compositionally biased region" description="Pro residues" evidence="2">
    <location>
        <begin position="177"/>
        <end position="192"/>
    </location>
</feature>
<reference evidence="4" key="1">
    <citation type="submission" date="2024-04" db="EMBL/GenBank/DDBJ databases">
        <title>Salinicola lusitanus LLJ914,a marine bacterium isolated from the Okinawa Trough.</title>
        <authorList>
            <person name="Li J."/>
        </authorList>
    </citation>
    <scope>NUCLEOTIDE SEQUENCE [LARGE SCALE GENOMIC DNA]</scope>
</reference>
<proteinExistence type="predicted"/>
<accession>A0AAW0P8Z3</accession>
<evidence type="ECO:0000256" key="1">
    <source>
        <dbReference type="SAM" id="Coils"/>
    </source>
</evidence>
<dbReference type="EMBL" id="JBBPFD010000009">
    <property type="protein sequence ID" value="KAK7912862.1"/>
    <property type="molecule type" value="Genomic_DNA"/>
</dbReference>
<feature type="coiled-coil region" evidence="1">
    <location>
        <begin position="331"/>
        <end position="367"/>
    </location>
</feature>
<feature type="compositionally biased region" description="Basic and acidic residues" evidence="2">
    <location>
        <begin position="162"/>
        <end position="172"/>
    </location>
</feature>
<feature type="compositionally biased region" description="Basic and acidic residues" evidence="2">
    <location>
        <begin position="34"/>
        <end position="44"/>
    </location>
</feature>
<feature type="region of interest" description="Disordered" evidence="2">
    <location>
        <begin position="1"/>
        <end position="194"/>
    </location>
</feature>
<feature type="compositionally biased region" description="Basic and acidic residues" evidence="2">
    <location>
        <begin position="397"/>
        <end position="426"/>
    </location>
</feature>
<keyword evidence="4" id="KW-1185">Reference proteome</keyword>
<name>A0AAW0P8Z3_9GOBI</name>
<evidence type="ECO:0000256" key="2">
    <source>
        <dbReference type="SAM" id="MobiDB-lite"/>
    </source>
</evidence>
<keyword evidence="1" id="KW-0175">Coiled coil</keyword>